<dbReference type="STRING" id="354355.SAMN05660816_06511"/>
<evidence type="ECO:0000313" key="3">
    <source>
        <dbReference type="Proteomes" id="UP000192610"/>
    </source>
</evidence>
<reference evidence="3" key="1">
    <citation type="submission" date="2016-04" db="EMBL/GenBank/DDBJ databases">
        <authorList>
            <person name="Chen L."/>
            <person name="Zhuang W."/>
            <person name="Wang G."/>
        </authorList>
    </citation>
    <scope>NUCLEOTIDE SEQUENCE [LARGE SCALE GENOMIC DNA]</scope>
    <source>
        <strain evidence="3">17621</strain>
    </source>
</reference>
<protein>
    <recommendedName>
        <fullName evidence="4">Late control protein</fullName>
    </recommendedName>
</protein>
<keyword evidence="3" id="KW-1185">Reference proteome</keyword>
<evidence type="ECO:0000313" key="2">
    <source>
        <dbReference type="EMBL" id="OQP45894.1"/>
    </source>
</evidence>
<sequence length="327" mass="36698">MFQMTSTVNVEGIKNIIKPNAITWKRSVTDYSDTATIKLPAVAMLKTTGDKYERVETGLQFKEGLQITIACGYDGKNELRFKGFIRQIKPNTPLEIECEGYSYQLRKIQTFNKSYKAGTRMKTVLNDLIAGTQIKLSKAIPDVTIESPLNFSGKTGIQVIDWFKEQLLMTTYFIFDELYVGFKYTHLGKTIKLQLGWNVVDDNDLKFNPKRESTEATVSLSAKQKDGKTQYADPKSKGNGGKQIKMNVRVDSGTMKKLQDDQKQQQLNRGYEGSLTAFLVPFAEPAMAVQIEDPKYPARSGKYFVEGVEGEFGSGGGRQKIKIEASL</sequence>
<dbReference type="Proteomes" id="UP000192610">
    <property type="component" value="Unassembled WGS sequence"/>
</dbReference>
<dbReference type="EMBL" id="LVXG01000027">
    <property type="protein sequence ID" value="OQP45894.1"/>
    <property type="molecule type" value="Genomic_DNA"/>
</dbReference>
<gene>
    <name evidence="2" type="ORF">A4H97_32145</name>
</gene>
<evidence type="ECO:0000256" key="1">
    <source>
        <dbReference type="SAM" id="MobiDB-lite"/>
    </source>
</evidence>
<feature type="region of interest" description="Disordered" evidence="1">
    <location>
        <begin position="212"/>
        <end position="243"/>
    </location>
</feature>
<accession>A0A1V9EIW7</accession>
<proteinExistence type="predicted"/>
<evidence type="ECO:0008006" key="4">
    <source>
        <dbReference type="Google" id="ProtNLM"/>
    </source>
</evidence>
<comment type="caution">
    <text evidence="2">The sequence shown here is derived from an EMBL/GenBank/DDBJ whole genome shotgun (WGS) entry which is preliminary data.</text>
</comment>
<dbReference type="AlphaFoldDB" id="A0A1V9EIW7"/>
<name>A0A1V9EIW7_9BACT</name>
<organism evidence="2 3">
    <name type="scientific">Niastella yeongjuensis</name>
    <dbReference type="NCBI Taxonomy" id="354355"/>
    <lineage>
        <taxon>Bacteria</taxon>
        <taxon>Pseudomonadati</taxon>
        <taxon>Bacteroidota</taxon>
        <taxon>Chitinophagia</taxon>
        <taxon>Chitinophagales</taxon>
        <taxon>Chitinophagaceae</taxon>
        <taxon>Niastella</taxon>
    </lineage>
</organism>